<dbReference type="AlphaFoldDB" id="A0A4R5YKN2"/>
<dbReference type="Pfam" id="PF00356">
    <property type="entry name" value="LacI"/>
    <property type="match status" value="1"/>
</dbReference>
<gene>
    <name evidence="5" type="ORF">E2R54_06105</name>
</gene>
<dbReference type="SUPFAM" id="SSF53822">
    <property type="entry name" value="Periplasmic binding protein-like I"/>
    <property type="match status" value="1"/>
</dbReference>
<keyword evidence="1" id="KW-0805">Transcription regulation</keyword>
<keyword evidence="3" id="KW-0804">Transcription</keyword>
<dbReference type="SMART" id="SM00354">
    <property type="entry name" value="HTH_LACI"/>
    <property type="match status" value="1"/>
</dbReference>
<keyword evidence="2 5" id="KW-0238">DNA-binding</keyword>
<evidence type="ECO:0000256" key="3">
    <source>
        <dbReference type="ARBA" id="ARBA00023163"/>
    </source>
</evidence>
<name>A0A4R5YKN2_9MICO</name>
<dbReference type="CDD" id="cd06267">
    <property type="entry name" value="PBP1_LacI_sugar_binding-like"/>
    <property type="match status" value="1"/>
</dbReference>
<dbReference type="EMBL" id="SMZX01000001">
    <property type="protein sequence ID" value="TDL46004.1"/>
    <property type="molecule type" value="Genomic_DNA"/>
</dbReference>
<evidence type="ECO:0000259" key="4">
    <source>
        <dbReference type="PROSITE" id="PS50932"/>
    </source>
</evidence>
<proteinExistence type="predicted"/>
<dbReference type="Pfam" id="PF00532">
    <property type="entry name" value="Peripla_BP_1"/>
    <property type="match status" value="1"/>
</dbReference>
<dbReference type="InterPro" id="IPR000843">
    <property type="entry name" value="HTH_LacI"/>
</dbReference>
<dbReference type="PANTHER" id="PTHR30146">
    <property type="entry name" value="LACI-RELATED TRANSCRIPTIONAL REPRESSOR"/>
    <property type="match status" value="1"/>
</dbReference>
<dbReference type="Gene3D" id="3.40.50.2300">
    <property type="match status" value="2"/>
</dbReference>
<dbReference type="Proteomes" id="UP000295633">
    <property type="component" value="Unassembled WGS sequence"/>
</dbReference>
<protein>
    <submittedName>
        <fullName evidence="5">LacI family DNA-binding transcriptional regulator</fullName>
    </submittedName>
</protein>
<dbReference type="GO" id="GO:0003700">
    <property type="term" value="F:DNA-binding transcription factor activity"/>
    <property type="evidence" value="ECO:0007669"/>
    <property type="project" value="TreeGrafter"/>
</dbReference>
<dbReference type="InterPro" id="IPR028082">
    <property type="entry name" value="Peripla_BP_I"/>
</dbReference>
<dbReference type="SUPFAM" id="SSF47413">
    <property type="entry name" value="lambda repressor-like DNA-binding domains"/>
    <property type="match status" value="1"/>
</dbReference>
<organism evidence="5 6">
    <name type="scientific">Microbacterium oleivorans</name>
    <dbReference type="NCBI Taxonomy" id="273677"/>
    <lineage>
        <taxon>Bacteria</taxon>
        <taxon>Bacillati</taxon>
        <taxon>Actinomycetota</taxon>
        <taxon>Actinomycetes</taxon>
        <taxon>Micrococcales</taxon>
        <taxon>Microbacteriaceae</taxon>
        <taxon>Microbacterium</taxon>
    </lineage>
</organism>
<evidence type="ECO:0000313" key="6">
    <source>
        <dbReference type="Proteomes" id="UP000295633"/>
    </source>
</evidence>
<dbReference type="InterPro" id="IPR001761">
    <property type="entry name" value="Peripla_BP/Lac1_sug-bd_dom"/>
</dbReference>
<dbReference type="PANTHER" id="PTHR30146:SF109">
    <property type="entry name" value="HTH-TYPE TRANSCRIPTIONAL REGULATOR GALS"/>
    <property type="match status" value="1"/>
</dbReference>
<evidence type="ECO:0000256" key="2">
    <source>
        <dbReference type="ARBA" id="ARBA00023125"/>
    </source>
</evidence>
<reference evidence="5 6" key="1">
    <citation type="submission" date="2019-03" db="EMBL/GenBank/DDBJ databases">
        <title>Genome Sequencing and Assembly of Various Microbes Isolated from Partially Reclaimed Soil and Acid Mine Drainage (AMD) Site.</title>
        <authorList>
            <person name="Steinbock B."/>
            <person name="Bechtold R."/>
            <person name="Sevigny J.L."/>
            <person name="Thomas D."/>
            <person name="Cuthill L.R."/>
            <person name="Aveiro Johannsen E.J."/>
            <person name="Thomas K."/>
            <person name="Ghosh A."/>
        </authorList>
    </citation>
    <scope>NUCLEOTIDE SEQUENCE [LARGE SCALE GENOMIC DNA]</scope>
    <source>
        <strain evidence="5 6">F-B2</strain>
    </source>
</reference>
<accession>A0A4R5YKN2</accession>
<sequence>MAGVKSGPNPREAAISRVAAGASIEDTAQHFNIPPERLRRWVGTAATPGDGASQRRRGKQATIIDLAEHTGLSKSVVSRALRGQYGVSADAQARVQAAVEELGYVFNAAAQNLSAHRTNTIGVLVRDASAPFYGEMQSALQKRGSSLAQRVFITSGALDNHDERRALEDLIALRVDGLIVCSGRLPLEEVKRFSSKFPVVVAGRPDVDPLVDSVFGDEDEGARRLAEHLMSLGHRRVAVLQPPDQVSPILHRRTGIMEGYLRDGGVDVIVITTTSPQDVGRTVSRLDESVTAVMCPNDRYAVAVLVGLKDSPGRLAVTGFDGVGGISNSLIDLTTWKQPIERVGSAAVDRLMQLVRQRDAAVVHLAIPGQMHVGRTTQAL</sequence>
<dbReference type="Gene3D" id="1.10.260.40">
    <property type="entry name" value="lambda repressor-like DNA-binding domains"/>
    <property type="match status" value="1"/>
</dbReference>
<comment type="caution">
    <text evidence="5">The sequence shown here is derived from an EMBL/GenBank/DDBJ whole genome shotgun (WGS) entry which is preliminary data.</text>
</comment>
<feature type="domain" description="HTH lacI-type" evidence="4">
    <location>
        <begin position="61"/>
        <end position="115"/>
    </location>
</feature>
<evidence type="ECO:0000256" key="1">
    <source>
        <dbReference type="ARBA" id="ARBA00023015"/>
    </source>
</evidence>
<dbReference type="GO" id="GO:0000976">
    <property type="term" value="F:transcription cis-regulatory region binding"/>
    <property type="evidence" value="ECO:0007669"/>
    <property type="project" value="TreeGrafter"/>
</dbReference>
<dbReference type="CDD" id="cd01392">
    <property type="entry name" value="HTH_LacI"/>
    <property type="match status" value="1"/>
</dbReference>
<dbReference type="RefSeq" id="WP_133399064.1">
    <property type="nucleotide sequence ID" value="NZ_SMZX01000001.1"/>
</dbReference>
<dbReference type="PROSITE" id="PS50932">
    <property type="entry name" value="HTH_LACI_2"/>
    <property type="match status" value="1"/>
</dbReference>
<evidence type="ECO:0000313" key="5">
    <source>
        <dbReference type="EMBL" id="TDL46004.1"/>
    </source>
</evidence>
<dbReference type="InterPro" id="IPR010982">
    <property type="entry name" value="Lambda_DNA-bd_dom_sf"/>
</dbReference>